<dbReference type="Proteomes" id="UP001419268">
    <property type="component" value="Unassembled WGS sequence"/>
</dbReference>
<accession>A0AAP0HR85</accession>
<organism evidence="1 2">
    <name type="scientific">Stephania cephalantha</name>
    <dbReference type="NCBI Taxonomy" id="152367"/>
    <lineage>
        <taxon>Eukaryota</taxon>
        <taxon>Viridiplantae</taxon>
        <taxon>Streptophyta</taxon>
        <taxon>Embryophyta</taxon>
        <taxon>Tracheophyta</taxon>
        <taxon>Spermatophyta</taxon>
        <taxon>Magnoliopsida</taxon>
        <taxon>Ranunculales</taxon>
        <taxon>Menispermaceae</taxon>
        <taxon>Menispermoideae</taxon>
        <taxon>Cissampelideae</taxon>
        <taxon>Stephania</taxon>
    </lineage>
</organism>
<evidence type="ECO:0000313" key="2">
    <source>
        <dbReference type="Proteomes" id="UP001419268"/>
    </source>
</evidence>
<protein>
    <submittedName>
        <fullName evidence="1">Uncharacterized protein</fullName>
    </submittedName>
</protein>
<sequence length="72" mass="7795">MVVIASTKTRILSTPLDDGAFRADDIDGFSPHHQSSSSPPSSSDMITFCPFFSNSIVNCDVSFLVTQLLEGR</sequence>
<dbReference type="AlphaFoldDB" id="A0AAP0HR85"/>
<name>A0AAP0HR85_9MAGN</name>
<gene>
    <name evidence="1" type="ORF">Scep_025471</name>
</gene>
<dbReference type="EMBL" id="JBBNAG010000011">
    <property type="protein sequence ID" value="KAK9094002.1"/>
    <property type="molecule type" value="Genomic_DNA"/>
</dbReference>
<keyword evidence="2" id="KW-1185">Reference proteome</keyword>
<comment type="caution">
    <text evidence="1">The sequence shown here is derived from an EMBL/GenBank/DDBJ whole genome shotgun (WGS) entry which is preliminary data.</text>
</comment>
<proteinExistence type="predicted"/>
<evidence type="ECO:0000313" key="1">
    <source>
        <dbReference type="EMBL" id="KAK9094002.1"/>
    </source>
</evidence>
<reference evidence="1 2" key="1">
    <citation type="submission" date="2024-01" db="EMBL/GenBank/DDBJ databases">
        <title>Genome assemblies of Stephania.</title>
        <authorList>
            <person name="Yang L."/>
        </authorList>
    </citation>
    <scope>NUCLEOTIDE SEQUENCE [LARGE SCALE GENOMIC DNA]</scope>
    <source>
        <strain evidence="1">JXDWG</strain>
        <tissue evidence="1">Leaf</tissue>
    </source>
</reference>